<dbReference type="PROSITE" id="PS51103">
    <property type="entry name" value="PTS_EIIC_TYPE_1"/>
    <property type="match status" value="1"/>
</dbReference>
<dbReference type="PANTHER" id="PTHR30175:SF1">
    <property type="entry name" value="PTS SYSTEM ARBUTIN-, CELLOBIOSE-, AND SALICIN-SPECIFIC EIIBC COMPONENT-RELATED"/>
    <property type="match status" value="1"/>
</dbReference>
<comment type="subcellular location">
    <subcellularLocation>
        <location evidence="1">Cell membrane</location>
        <topology evidence="1">Multi-pass membrane protein</topology>
    </subcellularLocation>
</comment>
<dbReference type="Pfam" id="PF02378">
    <property type="entry name" value="PTS_EIIC"/>
    <property type="match status" value="1"/>
</dbReference>
<feature type="domain" description="PTS EIIA type-1" evidence="14">
    <location>
        <begin position="22"/>
        <end position="127"/>
    </location>
</feature>
<dbReference type="OrthoDB" id="400707at2"/>
<evidence type="ECO:0000256" key="5">
    <source>
        <dbReference type="ARBA" id="ARBA00022679"/>
    </source>
</evidence>
<dbReference type="InterPro" id="IPR003352">
    <property type="entry name" value="PTS_EIIC"/>
</dbReference>
<proteinExistence type="predicted"/>
<dbReference type="SUPFAM" id="SSF51261">
    <property type="entry name" value="Duplicated hybrid motif"/>
    <property type="match status" value="1"/>
</dbReference>
<evidence type="ECO:0000256" key="6">
    <source>
        <dbReference type="ARBA" id="ARBA00022683"/>
    </source>
</evidence>
<feature type="transmembrane region" description="Helical" evidence="13">
    <location>
        <begin position="312"/>
        <end position="332"/>
    </location>
</feature>
<dbReference type="AlphaFoldDB" id="A0A0K1W206"/>
<gene>
    <name evidence="17" type="primary">bglF</name>
    <name evidence="17" type="ORF">SLITO_v1c05820</name>
</gene>
<dbReference type="InterPro" id="IPR018113">
    <property type="entry name" value="PTrfase_EIIB_Cys"/>
</dbReference>
<dbReference type="Gene3D" id="3.30.1360.60">
    <property type="entry name" value="Glucose permease domain IIB"/>
    <property type="match status" value="1"/>
</dbReference>
<dbReference type="PROSITE" id="PS51093">
    <property type="entry name" value="PTS_EIIA_TYPE_1"/>
    <property type="match status" value="1"/>
</dbReference>
<evidence type="ECO:0000256" key="10">
    <source>
        <dbReference type="ARBA" id="ARBA00023136"/>
    </source>
</evidence>
<dbReference type="RefSeq" id="WP_075058314.1">
    <property type="nucleotide sequence ID" value="NZ_CP012357.1"/>
</dbReference>
<evidence type="ECO:0000256" key="4">
    <source>
        <dbReference type="ARBA" id="ARBA00022597"/>
    </source>
</evidence>
<dbReference type="InterPro" id="IPR036878">
    <property type="entry name" value="Glu_permease_IIB"/>
</dbReference>
<reference evidence="17 18" key="1">
    <citation type="journal article" date="2015" name="Genome Announc.">
        <title>Complete Genome Sequence of Spiroplasma litorale TN-1T (DSM 21781), a Bacterium Isolated from a Green-Eyed Horsefly (Tabanus nigrovittatus).</title>
        <authorList>
            <person name="Lo W.S."/>
            <person name="Lai Y.C."/>
            <person name="Lien Y.W."/>
            <person name="Wang T.H."/>
            <person name="Kuo C.H."/>
        </authorList>
    </citation>
    <scope>NUCLEOTIDE SEQUENCE [LARGE SCALE GENOMIC DNA]</scope>
    <source>
        <strain evidence="17 18">TN-1</strain>
    </source>
</reference>
<dbReference type="PROSITE" id="PS00371">
    <property type="entry name" value="PTS_EIIA_TYPE_1_HIS"/>
    <property type="match status" value="1"/>
</dbReference>
<dbReference type="Gene3D" id="2.70.70.10">
    <property type="entry name" value="Glucose Permease (Domain IIA)"/>
    <property type="match status" value="1"/>
</dbReference>
<name>A0A0K1W206_9MOLU</name>
<feature type="transmembrane region" description="Helical" evidence="13">
    <location>
        <begin position="417"/>
        <end position="437"/>
    </location>
</feature>
<dbReference type="InterPro" id="IPR013013">
    <property type="entry name" value="PTS_EIIC_1"/>
</dbReference>
<evidence type="ECO:0000256" key="9">
    <source>
        <dbReference type="ARBA" id="ARBA00022989"/>
    </source>
</evidence>
<dbReference type="PATRIC" id="fig|216942.3.peg.588"/>
<dbReference type="SUPFAM" id="SSF55604">
    <property type="entry name" value="Glucose permease domain IIB"/>
    <property type="match status" value="1"/>
</dbReference>
<organism evidence="17 18">
    <name type="scientific">Spiroplasma litorale</name>
    <dbReference type="NCBI Taxonomy" id="216942"/>
    <lineage>
        <taxon>Bacteria</taxon>
        <taxon>Bacillati</taxon>
        <taxon>Mycoplasmatota</taxon>
        <taxon>Mollicutes</taxon>
        <taxon>Entomoplasmatales</taxon>
        <taxon>Spiroplasmataceae</taxon>
        <taxon>Spiroplasma</taxon>
    </lineage>
</organism>
<keyword evidence="4" id="KW-0762">Sugar transport</keyword>
<feature type="domain" description="PTS EIIB type-1" evidence="15">
    <location>
        <begin position="169"/>
        <end position="251"/>
    </location>
</feature>
<dbReference type="EMBL" id="CP012357">
    <property type="protein sequence ID" value="AKX34216.1"/>
    <property type="molecule type" value="Genomic_DNA"/>
</dbReference>
<evidence type="ECO:0000313" key="18">
    <source>
        <dbReference type="Proteomes" id="UP000067476"/>
    </source>
</evidence>
<feature type="transmembrane region" description="Helical" evidence="13">
    <location>
        <begin position="379"/>
        <end position="397"/>
    </location>
</feature>
<keyword evidence="7 13" id="KW-0812">Transmembrane</keyword>
<keyword evidence="8" id="KW-0418">Kinase</keyword>
<protein>
    <submittedName>
        <fullName evidence="17">PTS system, beta-glucosides-specific IIC component</fullName>
    </submittedName>
</protein>
<dbReference type="GO" id="GO:0009401">
    <property type="term" value="P:phosphoenolpyruvate-dependent sugar phosphotransferase system"/>
    <property type="evidence" value="ECO:0007669"/>
    <property type="project" value="UniProtKB-KW"/>
</dbReference>
<sequence length="813" mass="91721">MEKIEIYAPISGVIKSITECEDETFSSKILGDGFLVEPSSNEVHSIFDESSIEMLFETKHAFFIKSIYGPKALIHIGIDTVKLNGQPFEYFKEINNISNVNELILKVDYDLIAKNKLSKQTMICFDNDESVNFQLNKSGEVKQGELIGYLFLKKTDSNKTELQKESKFLTSAKEIIKLVGSKTNFTSYYNCMTRLRFIINDKNNVSEEKIKKLSIVKGINWSGQELQIIIGGDVYKVKEEIDKIIPEDTNIKIKAVKKGFKDKALGFISGVIVPTIPIILAAGILMAIKSLLIQFNVIDDIKNYDQMRNAKLFSAFIYIISEVGIGMLGIFLCISTVKYLKGNIIVGALIGVAIASPYLMWGINYTLFDWGFIKIKLGGYYNSIIPQIVAGSLYVYVDKWVKSWMPTSIDICFRTAISFGIVMTSIMFILGPILGVVEGLVGVAVKWLGDIPYGIGTMLFALLWQPLVLTGVHVPIIMAVIQNLPSPLYAASVFGVFGQLGAVICIGNWTNNFKTKEIAYSAIPSAIVGITEPIIYGITLPKFTPFIAGSLGAGLAGLITGLLNINASVAGGMGLLGVTRFIPGGAYQIGIFFLGSFISIFASYVFTFLMYKERHNENFLILKTNKTLVKFIKINNILSEKEIDKLLNNINQNFKFSKQEKLEIKRIEKMLSLNSKIESKIINLLDKQNEMIVKFEMQKNKYHINQNLDKLNIVEEKINKLKNNNKILKLENKKNEFLKNYKEALKSLEFLQNNLLSKIERELKKIFTINNNTNKIMNNYYNSIHSLDIHFELNERKEDLLYINRKRNKNEVS</sequence>
<dbReference type="PROSITE" id="PS51098">
    <property type="entry name" value="PTS_EIIB_TYPE_1"/>
    <property type="match status" value="1"/>
</dbReference>
<feature type="transmembrane region" description="Helical" evidence="13">
    <location>
        <begin position="488"/>
        <end position="509"/>
    </location>
</feature>
<keyword evidence="9 13" id="KW-1133">Transmembrane helix</keyword>
<evidence type="ECO:0000256" key="3">
    <source>
        <dbReference type="ARBA" id="ARBA00022475"/>
    </source>
</evidence>
<evidence type="ECO:0000256" key="7">
    <source>
        <dbReference type="ARBA" id="ARBA00022692"/>
    </source>
</evidence>
<feature type="transmembrane region" description="Helical" evidence="13">
    <location>
        <begin position="521"/>
        <end position="539"/>
    </location>
</feature>
<keyword evidence="3" id="KW-1003">Cell membrane</keyword>
<dbReference type="Pfam" id="PF00367">
    <property type="entry name" value="PTS_EIIB"/>
    <property type="match status" value="1"/>
</dbReference>
<dbReference type="PROSITE" id="PS01035">
    <property type="entry name" value="PTS_EIIB_TYPE_1_CYS"/>
    <property type="match status" value="1"/>
</dbReference>
<dbReference type="GO" id="GO:0015771">
    <property type="term" value="P:trehalose transport"/>
    <property type="evidence" value="ECO:0007669"/>
    <property type="project" value="TreeGrafter"/>
</dbReference>
<evidence type="ECO:0000259" key="16">
    <source>
        <dbReference type="PROSITE" id="PS51103"/>
    </source>
</evidence>
<dbReference type="GO" id="GO:0008982">
    <property type="term" value="F:protein-N(PI)-phosphohistidine-sugar phosphotransferase activity"/>
    <property type="evidence" value="ECO:0007669"/>
    <property type="project" value="InterPro"/>
</dbReference>
<dbReference type="InterPro" id="IPR011055">
    <property type="entry name" value="Dup_hybrid_motif"/>
</dbReference>
<keyword evidence="2" id="KW-0813">Transport</keyword>
<evidence type="ECO:0000256" key="1">
    <source>
        <dbReference type="ARBA" id="ARBA00004651"/>
    </source>
</evidence>
<feature type="coiled-coil region" evidence="12">
    <location>
        <begin position="704"/>
        <end position="754"/>
    </location>
</feature>
<dbReference type="InterPro" id="IPR001996">
    <property type="entry name" value="PTS_IIB_1"/>
</dbReference>
<evidence type="ECO:0000256" key="8">
    <source>
        <dbReference type="ARBA" id="ARBA00022777"/>
    </source>
</evidence>
<dbReference type="KEGG" id="sll:SLITO_v1c05820"/>
<dbReference type="Proteomes" id="UP000067476">
    <property type="component" value="Chromosome"/>
</dbReference>
<keyword evidence="18" id="KW-1185">Reference proteome</keyword>
<dbReference type="InterPro" id="IPR001127">
    <property type="entry name" value="PTS_EIIA_1_perm"/>
</dbReference>
<feature type="transmembrane region" description="Helical" evidence="13">
    <location>
        <begin position="344"/>
        <end position="367"/>
    </location>
</feature>
<dbReference type="NCBIfam" id="TIGR00830">
    <property type="entry name" value="PTBA"/>
    <property type="match status" value="1"/>
</dbReference>
<feature type="domain" description="PTS EIIC type-1" evidence="16">
    <location>
        <begin position="266"/>
        <end position="624"/>
    </location>
</feature>
<feature type="transmembrane region" description="Helical" evidence="13">
    <location>
        <begin position="457"/>
        <end position="481"/>
    </location>
</feature>
<dbReference type="Pfam" id="PF00358">
    <property type="entry name" value="PTS_EIIA_1"/>
    <property type="match status" value="1"/>
</dbReference>
<keyword evidence="5" id="KW-0808">Transferase</keyword>
<dbReference type="InterPro" id="IPR050558">
    <property type="entry name" value="PTS_Sugar-Specific_Components"/>
</dbReference>
<evidence type="ECO:0000256" key="2">
    <source>
        <dbReference type="ARBA" id="ARBA00022448"/>
    </source>
</evidence>
<evidence type="ECO:0000313" key="17">
    <source>
        <dbReference type="EMBL" id="AKX34216.1"/>
    </source>
</evidence>
<evidence type="ECO:0000256" key="11">
    <source>
        <dbReference type="PROSITE-ProRule" id="PRU00421"/>
    </source>
</evidence>
<dbReference type="GO" id="GO:0005886">
    <property type="term" value="C:plasma membrane"/>
    <property type="evidence" value="ECO:0007669"/>
    <property type="project" value="UniProtKB-SubCell"/>
</dbReference>
<feature type="transmembrane region" description="Helical" evidence="13">
    <location>
        <begin position="264"/>
        <end position="292"/>
    </location>
</feature>
<dbReference type="STRING" id="216942.SLITO_v1c05820"/>
<evidence type="ECO:0000259" key="15">
    <source>
        <dbReference type="PROSITE" id="PS51098"/>
    </source>
</evidence>
<evidence type="ECO:0000256" key="12">
    <source>
        <dbReference type="SAM" id="Coils"/>
    </source>
</evidence>
<dbReference type="GO" id="GO:0090589">
    <property type="term" value="F:protein-phosphocysteine-trehalose phosphotransferase system transporter activity"/>
    <property type="evidence" value="ECO:0007669"/>
    <property type="project" value="TreeGrafter"/>
</dbReference>
<keyword evidence="12" id="KW-0175">Coiled coil</keyword>
<dbReference type="PANTHER" id="PTHR30175">
    <property type="entry name" value="PHOSPHOTRANSFERASE SYSTEM TRANSPORT PROTEIN"/>
    <property type="match status" value="1"/>
</dbReference>
<evidence type="ECO:0000259" key="14">
    <source>
        <dbReference type="PROSITE" id="PS51093"/>
    </source>
</evidence>
<accession>A0A0K1W206</accession>
<keyword evidence="6" id="KW-0598">Phosphotransferase system</keyword>
<feature type="active site" description="Phosphocysteine intermediate; for EIIB activity" evidence="11">
    <location>
        <position position="191"/>
    </location>
</feature>
<evidence type="ECO:0000256" key="13">
    <source>
        <dbReference type="SAM" id="Phobius"/>
    </source>
</evidence>
<dbReference type="GO" id="GO:0016301">
    <property type="term" value="F:kinase activity"/>
    <property type="evidence" value="ECO:0007669"/>
    <property type="project" value="UniProtKB-KW"/>
</dbReference>
<keyword evidence="10 13" id="KW-0472">Membrane</keyword>
<dbReference type="CDD" id="cd00212">
    <property type="entry name" value="PTS_IIB_glc"/>
    <property type="match status" value="1"/>
</dbReference>
<feature type="transmembrane region" description="Helical" evidence="13">
    <location>
        <begin position="585"/>
        <end position="611"/>
    </location>
</feature>